<dbReference type="Pfam" id="PF01757">
    <property type="entry name" value="Acyl_transf_3"/>
    <property type="match status" value="1"/>
</dbReference>
<feature type="transmembrane region" description="Helical" evidence="1">
    <location>
        <begin position="160"/>
        <end position="181"/>
    </location>
</feature>
<feature type="transmembrane region" description="Helical" evidence="1">
    <location>
        <begin position="102"/>
        <end position="129"/>
    </location>
</feature>
<gene>
    <name evidence="3" type="ORF">PFICI_12302</name>
</gene>
<reference evidence="4" key="1">
    <citation type="journal article" date="2015" name="BMC Genomics">
        <title>Genomic and transcriptomic analysis of the endophytic fungus Pestalotiopsis fici reveals its lifestyle and high potential for synthesis of natural products.</title>
        <authorList>
            <person name="Wang X."/>
            <person name="Zhang X."/>
            <person name="Liu L."/>
            <person name="Xiang M."/>
            <person name="Wang W."/>
            <person name="Sun X."/>
            <person name="Che Y."/>
            <person name="Guo L."/>
            <person name="Liu G."/>
            <person name="Guo L."/>
            <person name="Wang C."/>
            <person name="Yin W.B."/>
            <person name="Stadler M."/>
            <person name="Zhang X."/>
            <person name="Liu X."/>
        </authorList>
    </citation>
    <scope>NUCLEOTIDE SEQUENCE [LARGE SCALE GENOMIC DNA]</scope>
    <source>
        <strain evidence="4">W106-1 / CGMCC3.15140</strain>
    </source>
</reference>
<dbReference type="AlphaFoldDB" id="W3WNC3"/>
<dbReference type="GeneID" id="19277315"/>
<dbReference type="EMBL" id="KI912118">
    <property type="protein sequence ID" value="ETS75358.1"/>
    <property type="molecule type" value="Genomic_DNA"/>
</dbReference>
<proteinExistence type="predicted"/>
<dbReference type="InParanoid" id="W3WNC3"/>
<feature type="domain" description="Acyltransferase 3" evidence="2">
    <location>
        <begin position="62"/>
        <end position="361"/>
    </location>
</feature>
<dbReference type="PANTHER" id="PTHR23028">
    <property type="entry name" value="ACETYLTRANSFERASE"/>
    <property type="match status" value="1"/>
</dbReference>
<feature type="transmembrane region" description="Helical" evidence="1">
    <location>
        <begin position="247"/>
        <end position="266"/>
    </location>
</feature>
<dbReference type="Proteomes" id="UP000030651">
    <property type="component" value="Unassembled WGS sequence"/>
</dbReference>
<evidence type="ECO:0000313" key="3">
    <source>
        <dbReference type="EMBL" id="ETS75358.1"/>
    </source>
</evidence>
<evidence type="ECO:0000259" key="2">
    <source>
        <dbReference type="Pfam" id="PF01757"/>
    </source>
</evidence>
<keyword evidence="1" id="KW-0472">Membrane</keyword>
<dbReference type="STRING" id="1229662.W3WNC3"/>
<keyword evidence="1" id="KW-0812">Transmembrane</keyword>
<dbReference type="RefSeq" id="XP_007839074.1">
    <property type="nucleotide sequence ID" value="XM_007840883.1"/>
</dbReference>
<dbReference type="PANTHER" id="PTHR23028:SF134">
    <property type="entry name" value="PUTATIVE (AFU_ORTHOLOGUE AFUA_4G08520)-RELATED"/>
    <property type="match status" value="1"/>
</dbReference>
<dbReference type="OMA" id="WTIQTEF"/>
<dbReference type="OrthoDB" id="5819582at2759"/>
<evidence type="ECO:0000256" key="1">
    <source>
        <dbReference type="SAM" id="Phobius"/>
    </source>
</evidence>
<dbReference type="GO" id="GO:0016747">
    <property type="term" value="F:acyltransferase activity, transferring groups other than amino-acyl groups"/>
    <property type="evidence" value="ECO:0007669"/>
    <property type="project" value="InterPro"/>
</dbReference>
<evidence type="ECO:0000313" key="4">
    <source>
        <dbReference type="Proteomes" id="UP000030651"/>
    </source>
</evidence>
<accession>W3WNC3</accession>
<feature type="transmembrane region" description="Helical" evidence="1">
    <location>
        <begin position="326"/>
        <end position="346"/>
    </location>
</feature>
<dbReference type="InterPro" id="IPR050879">
    <property type="entry name" value="Acyltransferase_3"/>
</dbReference>
<dbReference type="eggNOG" id="ENOG502TAQQ">
    <property type="taxonomic scope" value="Eukaryota"/>
</dbReference>
<name>W3WNC3_PESFW</name>
<keyword evidence="1" id="KW-1133">Transmembrane helix</keyword>
<dbReference type="KEGG" id="pfy:PFICI_12302"/>
<dbReference type="HOGENOM" id="CLU_005679_13_0_1"/>
<sequence>MSHRRSAFSIAALAISGSWTAREIISTVATSLLPSFMRSSNEEKEPLTTTKSTKSSRRQDTAYLDGLRGLAASAVYAYHFMVPFSRSLLYGSLPSSPDSASFFGLPIIGFFRSAATMVNIFFIISGYVLSLSTLRAIHWQDWEKALHCLSTAALKRGIRLFVPAVITSLLIFVLFSGQLYANEDLFMTLPAHWVPLRPRRKASLLAQFQDWLDFVIRRLTNPWRWNYDLFASPNASYYGAHLWTIQTEFHCSLVLFFIMMALSRIAGSWAKFTLSISLILYSCLCDRWEVAMFLCGMIFAERDIGSKKTLEPKWKDLNGHWIFRRWYRVFIVLRGLVVLCTGLWLASYPELRGAEAIGFSWLAKVSPSPQVWQAIGASCVVWSAANVTWVRSFLATGLLRSVGGPLPLR</sequence>
<protein>
    <recommendedName>
        <fullName evidence="2">Acyltransferase 3 domain-containing protein</fullName>
    </recommendedName>
</protein>
<keyword evidence="4" id="KW-1185">Reference proteome</keyword>
<dbReference type="InterPro" id="IPR002656">
    <property type="entry name" value="Acyl_transf_3_dom"/>
</dbReference>
<organism evidence="3 4">
    <name type="scientific">Pestalotiopsis fici (strain W106-1 / CGMCC3.15140)</name>
    <dbReference type="NCBI Taxonomy" id="1229662"/>
    <lineage>
        <taxon>Eukaryota</taxon>
        <taxon>Fungi</taxon>
        <taxon>Dikarya</taxon>
        <taxon>Ascomycota</taxon>
        <taxon>Pezizomycotina</taxon>
        <taxon>Sordariomycetes</taxon>
        <taxon>Xylariomycetidae</taxon>
        <taxon>Amphisphaeriales</taxon>
        <taxon>Sporocadaceae</taxon>
        <taxon>Pestalotiopsis</taxon>
    </lineage>
</organism>